<dbReference type="GeneID" id="100372613"/>
<feature type="transmembrane region" description="Helical" evidence="12">
    <location>
        <begin position="2498"/>
        <end position="2522"/>
    </location>
</feature>
<comment type="subcellular location">
    <subcellularLocation>
        <location evidence="1">Membrane</location>
        <topology evidence="1">Multi-pass membrane protein</topology>
    </subcellularLocation>
</comment>
<dbReference type="PROSITE" id="PS50041">
    <property type="entry name" value="C_TYPE_LECTIN_2"/>
    <property type="match status" value="1"/>
</dbReference>
<reference evidence="20" key="1">
    <citation type="submission" date="2025-08" db="UniProtKB">
        <authorList>
            <consortium name="RefSeq"/>
        </authorList>
    </citation>
    <scope>IDENTIFICATION</scope>
    <source>
        <tissue evidence="20">Testes</tissue>
    </source>
</reference>
<dbReference type="PANTHER" id="PTHR10877:SF150">
    <property type="entry name" value="REJ DOMAIN-CONTAINING PROTEIN"/>
    <property type="match status" value="1"/>
</dbReference>
<dbReference type="SMART" id="SM00303">
    <property type="entry name" value="GPS"/>
    <property type="match status" value="1"/>
</dbReference>
<dbReference type="InterPro" id="IPR000742">
    <property type="entry name" value="EGF"/>
</dbReference>
<dbReference type="InterPro" id="IPR016187">
    <property type="entry name" value="CTDL_fold"/>
</dbReference>
<feature type="compositionally biased region" description="Low complexity" evidence="11">
    <location>
        <begin position="2095"/>
        <end position="2104"/>
    </location>
</feature>
<keyword evidence="7 9" id="KW-1015">Disulfide bond</keyword>
<dbReference type="SUPFAM" id="SSF56487">
    <property type="entry name" value="SRCR-like"/>
    <property type="match status" value="1"/>
</dbReference>
<evidence type="ECO:0000256" key="8">
    <source>
        <dbReference type="PROSITE-ProRule" id="PRU00076"/>
    </source>
</evidence>
<dbReference type="PROSITE" id="PS51406">
    <property type="entry name" value="FIBRINOGEN_C_2"/>
    <property type="match status" value="2"/>
</dbReference>
<dbReference type="SMART" id="SM00202">
    <property type="entry name" value="SR"/>
    <property type="match status" value="1"/>
</dbReference>
<evidence type="ECO:0000256" key="3">
    <source>
        <dbReference type="ARBA" id="ARBA00022692"/>
    </source>
</evidence>
<accession>A0ABM0GNB3</accession>
<dbReference type="Pfam" id="PF02010">
    <property type="entry name" value="REJ"/>
    <property type="match status" value="1"/>
</dbReference>
<dbReference type="Gene3D" id="3.90.215.10">
    <property type="entry name" value="Gamma Fibrinogen, chain A, domain 1"/>
    <property type="match status" value="2"/>
</dbReference>
<dbReference type="Pfam" id="PF00147">
    <property type="entry name" value="Fibrinogen_C"/>
    <property type="match status" value="2"/>
</dbReference>
<dbReference type="InterPro" id="IPR036392">
    <property type="entry name" value="PLAT/LH2_dom_sf"/>
</dbReference>
<dbReference type="SMART" id="SM00209">
    <property type="entry name" value="TSP1"/>
    <property type="match status" value="2"/>
</dbReference>
<dbReference type="PROSITE" id="PS00615">
    <property type="entry name" value="C_TYPE_LECTIN_1"/>
    <property type="match status" value="1"/>
</dbReference>
<evidence type="ECO:0000256" key="1">
    <source>
        <dbReference type="ARBA" id="ARBA00004141"/>
    </source>
</evidence>
<dbReference type="InterPro" id="IPR046338">
    <property type="entry name" value="GAIN_dom_sf"/>
</dbReference>
<feature type="transmembrane region" description="Helical" evidence="12">
    <location>
        <begin position="2063"/>
        <end position="2084"/>
    </location>
</feature>
<dbReference type="InterPro" id="IPR016186">
    <property type="entry name" value="C-type_lectin-like/link_sf"/>
</dbReference>
<dbReference type="SUPFAM" id="SSF56436">
    <property type="entry name" value="C-type lectin-like"/>
    <property type="match status" value="2"/>
</dbReference>
<protein>
    <submittedName>
        <fullName evidence="20">Polycystic kidney disease protein 1-like 2-like</fullName>
    </submittedName>
</protein>
<evidence type="ECO:0000256" key="7">
    <source>
        <dbReference type="ARBA" id="ARBA00023157"/>
    </source>
</evidence>
<dbReference type="InterPro" id="IPR002859">
    <property type="entry name" value="PKD/REJ-like"/>
</dbReference>
<dbReference type="InterPro" id="IPR036772">
    <property type="entry name" value="SRCR-like_dom_sf"/>
</dbReference>
<dbReference type="Gene3D" id="3.10.250.10">
    <property type="entry name" value="SRCR-like domain"/>
    <property type="match status" value="1"/>
</dbReference>
<evidence type="ECO:0000259" key="16">
    <source>
        <dbReference type="PROSITE" id="PS50287"/>
    </source>
</evidence>
<feature type="domain" description="C-type lectin" evidence="14">
    <location>
        <begin position="778"/>
        <end position="879"/>
    </location>
</feature>
<feature type="domain" description="SRCR" evidence="16">
    <location>
        <begin position="331"/>
        <end position="429"/>
    </location>
</feature>
<dbReference type="SUPFAM" id="SSF49723">
    <property type="entry name" value="Lipase/lipooxygenase domain (PLAT/LH2 domain)"/>
    <property type="match status" value="1"/>
</dbReference>
<evidence type="ECO:0000256" key="4">
    <source>
        <dbReference type="ARBA" id="ARBA00022729"/>
    </source>
</evidence>
<dbReference type="InterPro" id="IPR000436">
    <property type="entry name" value="Sushi_SCR_CCP_dom"/>
</dbReference>
<dbReference type="PROSITE" id="PS50287">
    <property type="entry name" value="SRCR_2"/>
    <property type="match status" value="1"/>
</dbReference>
<evidence type="ECO:0000313" key="19">
    <source>
        <dbReference type="Proteomes" id="UP000694865"/>
    </source>
</evidence>
<dbReference type="InterPro" id="IPR000203">
    <property type="entry name" value="GPS"/>
</dbReference>
<dbReference type="Gene3D" id="2.60.220.50">
    <property type="match status" value="1"/>
</dbReference>
<keyword evidence="10" id="KW-0768">Sushi</keyword>
<feature type="transmembrane region" description="Helical" evidence="12">
    <location>
        <begin position="2118"/>
        <end position="2144"/>
    </location>
</feature>
<feature type="domain" description="Fibrinogen C-terminal" evidence="18">
    <location>
        <begin position="1"/>
        <end position="111"/>
    </location>
</feature>
<gene>
    <name evidence="20" type="primary">LOC100372613</name>
</gene>
<dbReference type="Pfam" id="PF20519">
    <property type="entry name" value="Polycystin_dom"/>
    <property type="match status" value="1"/>
</dbReference>
<feature type="disulfide bond" evidence="10">
    <location>
        <begin position="943"/>
        <end position="986"/>
    </location>
</feature>
<dbReference type="InterPro" id="IPR001190">
    <property type="entry name" value="SRCR"/>
</dbReference>
<feature type="transmembrane region" description="Helical" evidence="12">
    <location>
        <begin position="2542"/>
        <end position="2559"/>
    </location>
</feature>
<dbReference type="InterPro" id="IPR036383">
    <property type="entry name" value="TSP1_rpt_sf"/>
</dbReference>
<dbReference type="Pfam" id="PF01477">
    <property type="entry name" value="PLAT"/>
    <property type="match status" value="1"/>
</dbReference>
<feature type="disulfide bond" evidence="10">
    <location>
        <begin position="1031"/>
        <end position="1058"/>
    </location>
</feature>
<feature type="region of interest" description="Disordered" evidence="11">
    <location>
        <begin position="2090"/>
        <end position="2111"/>
    </location>
</feature>
<dbReference type="InterPro" id="IPR001024">
    <property type="entry name" value="PLAT/LH2_dom"/>
</dbReference>
<feature type="domain" description="Sushi" evidence="17">
    <location>
        <begin position="941"/>
        <end position="1000"/>
    </location>
</feature>
<evidence type="ECO:0000256" key="12">
    <source>
        <dbReference type="SAM" id="Phobius"/>
    </source>
</evidence>
<dbReference type="SMART" id="SM00308">
    <property type="entry name" value="LH2"/>
    <property type="match status" value="1"/>
</dbReference>
<dbReference type="Gene3D" id="2.20.100.10">
    <property type="entry name" value="Thrombospondin type-1 (TSP1) repeat"/>
    <property type="match status" value="1"/>
</dbReference>
<keyword evidence="6 12" id="KW-0472">Membrane</keyword>
<dbReference type="PANTHER" id="PTHR10877">
    <property type="entry name" value="POLYCYSTIN FAMILY MEMBER"/>
    <property type="match status" value="1"/>
</dbReference>
<dbReference type="PROSITE" id="PS50026">
    <property type="entry name" value="EGF_3"/>
    <property type="match status" value="1"/>
</dbReference>
<dbReference type="Pfam" id="PF01825">
    <property type="entry name" value="GPS"/>
    <property type="match status" value="1"/>
</dbReference>
<keyword evidence="5 12" id="KW-1133">Transmembrane helix</keyword>
<dbReference type="Pfam" id="PF00530">
    <property type="entry name" value="SRCR"/>
    <property type="match status" value="1"/>
</dbReference>
<feature type="disulfide bond" evidence="9">
    <location>
        <begin position="401"/>
        <end position="411"/>
    </location>
</feature>
<dbReference type="SUPFAM" id="SSF57196">
    <property type="entry name" value="EGF/Laminin"/>
    <property type="match status" value="1"/>
</dbReference>
<dbReference type="InterPro" id="IPR035976">
    <property type="entry name" value="Sushi/SCR/CCP_sf"/>
</dbReference>
<dbReference type="InterPro" id="IPR018378">
    <property type="entry name" value="C-type_lectin_CS"/>
</dbReference>
<dbReference type="PROSITE" id="PS50092">
    <property type="entry name" value="TSP1"/>
    <property type="match status" value="1"/>
</dbReference>
<organism evidence="19 20">
    <name type="scientific">Saccoglossus kowalevskii</name>
    <name type="common">Acorn worm</name>
    <dbReference type="NCBI Taxonomy" id="10224"/>
    <lineage>
        <taxon>Eukaryota</taxon>
        <taxon>Metazoa</taxon>
        <taxon>Hemichordata</taxon>
        <taxon>Enteropneusta</taxon>
        <taxon>Harrimaniidae</taxon>
        <taxon>Saccoglossus</taxon>
    </lineage>
</organism>
<dbReference type="InterPro" id="IPR014716">
    <property type="entry name" value="Fibrinogen_a/b/g_C_1"/>
</dbReference>
<dbReference type="Gene3D" id="2.60.60.20">
    <property type="entry name" value="PLAT/LH2 domain"/>
    <property type="match status" value="1"/>
</dbReference>
<dbReference type="InterPro" id="IPR051223">
    <property type="entry name" value="Polycystin"/>
</dbReference>
<dbReference type="SUPFAM" id="SSF82895">
    <property type="entry name" value="TSP-1 type 1 repeat"/>
    <property type="match status" value="1"/>
</dbReference>
<dbReference type="InterPro" id="IPR036056">
    <property type="entry name" value="Fibrinogen-like_C"/>
</dbReference>
<dbReference type="Gene3D" id="2.10.25.10">
    <property type="entry name" value="Laminin"/>
    <property type="match status" value="1"/>
</dbReference>
<feature type="transmembrane region" description="Helical" evidence="12">
    <location>
        <begin position="1804"/>
        <end position="1823"/>
    </location>
</feature>
<dbReference type="RefSeq" id="XP_002733735.2">
    <property type="nucleotide sequence ID" value="XM_002733689.2"/>
</dbReference>
<evidence type="ECO:0000256" key="11">
    <source>
        <dbReference type="SAM" id="MobiDB-lite"/>
    </source>
</evidence>
<sequence length="2637" mass="294983">MAASCRLPLEGPNMLYCTIYESPTVVIQHNVYGDFNRSWVDYKEGFGNVDGDYWMGNDAIHNMTSQTSYKMRIDLKKFDGDTAFAEYDSFWIEDEAHNYVLHLGSYFGTAGSMAYTIFHRLCICSLILMSKIWIGTASEISGESISISPKKVIYALNSLLCVFACDDAEDMCKSVRYHFMEQRCDMYNVTAENIPLSTYTSRKSWIDIDKLQGGIKDEAKNPCANDLCNNNGWCVALSRETYSCTCRFGGGFTGKNCEIPVTSIINIWSTWGHWSDCSTTIGIGYQERKRHYILKHEGLTLEESSDLGHPVEFKKCYFNETKEFTTIIAVPRLHGNGGMSGNGTLQLFIEWFGGWIGVNGLAWNFNDANIACKHLGFPGAISGWATNVITSQNEAACSVKCNGTELSLDQCEITLTSRIHDVYAGVTCFSQDEWGSWTSWTQHCSNERRTRPCLGGNNCSGTSEEYRLVHPLVKNEPGIVIQRNVYGDFNRSWDDFKRGFGNINGDYWMGNDAIHNLTSQASYKMRIDLEKFDGDTAFAEYDSFWIEDEVHNYVLHLGSYSGTAGNAIINHAGQAFTTIDRDNDGSPDWNCAKFRFGGWWYKRSDILLKRSGVFVTVDLCKLDLDAKRALKDVMNSAYKNAGQGHYEIHTDKKAVRDAALFCMDQDMMLVDLANETVLSALQDAMSALGLLGELLMVGERMVKNDVVTLSGEIRTYRPFSSGEPSGDGDCLFLWQSVTALNDMSCTIPTVFACEPQDAAMKQMIKTLDTLDLNTVKASFDSAVSACTNKGMNLVKDTSIYTHMSLKNFLMFENFESYDGWIDLRNVDGNWVHSDGQTGSYQCWSLYNPDGSGQCAHLWNAVRQEWDDTECSYVVEYICQGDPCDEPPLTESVIKIGYAPYSYLDNVTLECNYGYYNMTGKDTAMCQGKHEQWTELPICAPDTCDSPVIPPSSYIVENITLPLKHGDTITIGCDDGFYLVGQDSSTCAYGNWVPNNMECYIYTCDAPTAPNNSQSLGSYDIFLHQDVIYFECNDGYYLSGENSSTCAYGEWVPSELETCSIYTCDRPPTPDNGFLVEDNNKQDFEHLDVVHFECFEDYYLAGNDSVLCKYGKWAIEYMGQCLLDISSQSIAIEENYLQAGEMYMLGVSGAIQQNGKHNMTMFTLLVNELPSGGSCSIQPTSGFVLQTGFVVTCIDWKDEGNASSMEGVSDPAPGTNSPGLIVDIRMRDKGSVVQPELVYSSQQTESPPLYLRSGKAEANYEVDVVVSVLDSYGGASHETILSIQVMEGNLEDIIVDVMAHIETGGGVFGQLKTQDPLLAVSYLGTVASYFEFESNSTDDYSRGDEQDIATVQQTRSSLINALFDLASVEYVFDSQSGIEQIAGVVASVTSFRHPEELTLDTQAKAATIAMKSAHALLESADESINSMVLDIGKELILASNNIILASLYSRELNTDIDDGDTMRITITNAMNALDAVCDAALTMVLPGAGPTEYGTDILHVVLSKISPNDLNGLAFNSEAGGFRLPESEMFDDLESTPVSTKFLSMSNNPYISTEEDPLDDSPIVGLELIHQNHQLALNGGRILIDVTNNNDAKTTNETTKEHQYEISEAHDLVFSFNLSVGPGSVVLKFLPDYDGPLIYNIYMGFEFMPTAMTYDVNKTFSSLQPKDVVLSTEDAGVYYVLVVLEFTTYNIENALSTLGLNNETSTNDVLQTTSTMFTGGRGVDELSIDGHNGTVIMRVAFCRYWNTTDEEWQSNGCSVASYITSDSITCSCNHLTSFSAADFVVPVNKIDFSTVFTKNILDNSVVLIVILAFFLIYVILTIYMRKKDKDDLIRWTVWPLAGNNPRDNYIYQLTVYTSMVPTSGTKSKIQFTLTGDDGESGVRDLIDKKSRVCFSSGSVVSLYLTVPKSLGELRYIRIWHDNSPKDNDDASWYLNRVVVFDLQSERRFDFTCYDWLAVDKSDGQILRLLPVSGDLQLSSFKNILSNKMREGFSEDYMWGSVWLRPTPSNFTRVQRLGCCIVFIYLSMITNAMFYDTGGEGGTAERISETKTISIGPFRFSLGTIYISLICSLVSTPPSALIQTLFEKARPRESKNDSSSNSDGGDVPSKEKKQEKDDMWPWWCVIFAWILVFASIVIPAFFTVLYSLQWGKETSLQWLTAEITSIVLSAFIVEPLQATALSMAISAVYSKLNKSYSDEQNPEEKDTLKKEEHEENHRTNEIHIKGSLSNEELQNERGQRLTERRMSAVIEDFVFCLILLLVITVIASAYRNIDLYYAGRNIRDTLAPQPDNDVTTPSKYWQWMSETVIEAIFPDSLYNGKPISEKQGSLTLFGNLVSYTVGPVVLRQLRVTEGGCSIPLEIEDAAYKCHAKYSRDNEDTRAYNVSWTSYKDTNLTQRSPWIHSKILGLPVSSVDVTSSDGTVYNNEGYMAIFGRPGDAAMELSMSLQSSGWIDQRTRAVFLEFIVYNGNENIFSFVTYLTEFKESGIVRKSWRVDSVTCLGLNGSVTIACHVIFLLLVIYVVYRLCIRIYHGGLTFFTSFWNWWYVVLVVFLLVVVDIFFTRMSTAHLALNEIKAGLDVVRSTRDVDMCAALEERCQRVDKLLQRLETRVNIFEIYVNNMIRENMSADKVSKRKIYMS</sequence>
<evidence type="ECO:0000259" key="18">
    <source>
        <dbReference type="PROSITE" id="PS51406"/>
    </source>
</evidence>
<feature type="domain" description="Sushi" evidence="17">
    <location>
        <begin position="881"/>
        <end position="940"/>
    </location>
</feature>
<feature type="transmembrane region" description="Helical" evidence="12">
    <location>
        <begin position="2247"/>
        <end position="2268"/>
    </location>
</feature>
<evidence type="ECO:0000256" key="5">
    <source>
        <dbReference type="ARBA" id="ARBA00022989"/>
    </source>
</evidence>
<keyword evidence="4" id="KW-0732">Signal</keyword>
<evidence type="ECO:0000259" key="17">
    <source>
        <dbReference type="PROSITE" id="PS50923"/>
    </source>
</evidence>
<keyword evidence="19" id="KW-1185">Reference proteome</keyword>
<dbReference type="SMART" id="SM00032">
    <property type="entry name" value="CCP"/>
    <property type="match status" value="4"/>
</dbReference>
<evidence type="ECO:0000256" key="6">
    <source>
        <dbReference type="ARBA" id="ARBA00023136"/>
    </source>
</evidence>
<feature type="domain" description="Sushi" evidence="17">
    <location>
        <begin position="1061"/>
        <end position="1122"/>
    </location>
</feature>
<keyword evidence="3 12" id="KW-0812">Transmembrane</keyword>
<comment type="caution">
    <text evidence="9">Lacks conserved residue(s) required for the propagation of feature annotation.</text>
</comment>
<dbReference type="CDD" id="cd00054">
    <property type="entry name" value="EGF_CA"/>
    <property type="match status" value="1"/>
</dbReference>
<evidence type="ECO:0000256" key="2">
    <source>
        <dbReference type="ARBA" id="ARBA00007200"/>
    </source>
</evidence>
<feature type="domain" description="PLAT" evidence="15">
    <location>
        <begin position="1848"/>
        <end position="1969"/>
    </location>
</feature>
<evidence type="ECO:0000256" key="10">
    <source>
        <dbReference type="PROSITE-ProRule" id="PRU00302"/>
    </source>
</evidence>
<evidence type="ECO:0000256" key="9">
    <source>
        <dbReference type="PROSITE-ProRule" id="PRU00196"/>
    </source>
</evidence>
<dbReference type="Pfam" id="PF00084">
    <property type="entry name" value="Sushi"/>
    <property type="match status" value="4"/>
</dbReference>
<dbReference type="Gene3D" id="2.10.70.10">
    <property type="entry name" value="Complement Module, domain 1"/>
    <property type="match status" value="4"/>
</dbReference>
<dbReference type="Gene3D" id="3.10.100.10">
    <property type="entry name" value="Mannose-Binding Protein A, subunit A"/>
    <property type="match status" value="2"/>
</dbReference>
<dbReference type="PROSITE" id="PS50095">
    <property type="entry name" value="PLAT"/>
    <property type="match status" value="1"/>
</dbReference>
<dbReference type="CDD" id="cd00033">
    <property type="entry name" value="CCP"/>
    <property type="match status" value="4"/>
</dbReference>
<dbReference type="InterPro" id="IPR001304">
    <property type="entry name" value="C-type_lectin-like"/>
</dbReference>
<dbReference type="Proteomes" id="UP000694865">
    <property type="component" value="Unplaced"/>
</dbReference>
<dbReference type="Pfam" id="PF00059">
    <property type="entry name" value="Lectin_C"/>
    <property type="match status" value="1"/>
</dbReference>
<feature type="compositionally biased region" description="Basic and acidic residues" evidence="11">
    <location>
        <begin position="2200"/>
        <end position="2222"/>
    </location>
</feature>
<dbReference type="InterPro" id="IPR000884">
    <property type="entry name" value="TSP1_rpt"/>
</dbReference>
<dbReference type="InterPro" id="IPR002181">
    <property type="entry name" value="Fibrinogen_a/b/g_C_dom"/>
</dbReference>
<feature type="domain" description="Fibrinogen C-terminal" evidence="18">
    <location>
        <begin position="444"/>
        <end position="603"/>
    </location>
</feature>
<feature type="domain" description="Sushi" evidence="17">
    <location>
        <begin position="1001"/>
        <end position="1060"/>
    </location>
</feature>
<dbReference type="SUPFAM" id="SSF56496">
    <property type="entry name" value="Fibrinogen C-terminal domain-like"/>
    <property type="match status" value="2"/>
</dbReference>
<feature type="transmembrane region" description="Helical" evidence="12">
    <location>
        <begin position="2012"/>
        <end position="2033"/>
    </location>
</feature>
<evidence type="ECO:0000259" key="14">
    <source>
        <dbReference type="PROSITE" id="PS50041"/>
    </source>
</evidence>
<dbReference type="CDD" id="cd00037">
    <property type="entry name" value="CLECT"/>
    <property type="match status" value="1"/>
</dbReference>
<comment type="similarity">
    <text evidence="2">Belongs to the polycystin family.</text>
</comment>
<name>A0ABM0GNB3_SACKO</name>
<dbReference type="PROSITE" id="PS50923">
    <property type="entry name" value="SUSHI"/>
    <property type="match status" value="4"/>
</dbReference>
<evidence type="ECO:0000259" key="13">
    <source>
        <dbReference type="PROSITE" id="PS50026"/>
    </source>
</evidence>
<keyword evidence="8" id="KW-0245">EGF-like domain</keyword>
<feature type="region of interest" description="Disordered" evidence="11">
    <location>
        <begin position="2194"/>
        <end position="2234"/>
    </location>
</feature>
<evidence type="ECO:0000313" key="20">
    <source>
        <dbReference type="RefSeq" id="XP_002733735.2"/>
    </source>
</evidence>
<dbReference type="SUPFAM" id="SSF57535">
    <property type="entry name" value="Complement control module/SCR domain"/>
    <property type="match status" value="4"/>
</dbReference>
<proteinExistence type="inferred from homology"/>
<feature type="disulfide bond" evidence="10">
    <location>
        <begin position="1093"/>
        <end position="1120"/>
    </location>
</feature>
<feature type="domain" description="EGF-like" evidence="13">
    <location>
        <begin position="219"/>
        <end position="258"/>
    </location>
</feature>
<evidence type="ECO:0000259" key="15">
    <source>
        <dbReference type="PROSITE" id="PS50095"/>
    </source>
</evidence>
<dbReference type="InterPro" id="IPR046791">
    <property type="entry name" value="Polycystin_dom"/>
</dbReference>
<dbReference type="SMART" id="SM00186">
    <property type="entry name" value="FBG"/>
    <property type="match status" value="2"/>
</dbReference>